<protein>
    <submittedName>
        <fullName evidence="7">Nucleotidyltransferase domain-containing protein</fullName>
    </submittedName>
</protein>
<proteinExistence type="predicted"/>
<evidence type="ECO:0000256" key="3">
    <source>
        <dbReference type="ARBA" id="ARBA00022741"/>
    </source>
</evidence>
<evidence type="ECO:0000259" key="6">
    <source>
        <dbReference type="Pfam" id="PF26305"/>
    </source>
</evidence>
<dbReference type="GO" id="GO:0016779">
    <property type="term" value="F:nucleotidyltransferase activity"/>
    <property type="evidence" value="ECO:0007669"/>
    <property type="project" value="InterPro"/>
</dbReference>
<feature type="domain" description="cGAS/DncV-like nucleotidyltransferase C-terminal helical" evidence="6">
    <location>
        <begin position="201"/>
        <end position="314"/>
    </location>
</feature>
<evidence type="ECO:0000256" key="1">
    <source>
        <dbReference type="ARBA" id="ARBA00022679"/>
    </source>
</evidence>
<dbReference type="OrthoDB" id="8264173at2"/>
<sequence length="318" mass="37229">MIFTEEQLRSYAKPLSETEENQCKNAIRMVSNALKDLGLKENEMDTLYGASTAYEIRMTGGATGYDIKLFLQGSYANNTNVRGHSDIDIAVVQEDTFRPAYRLNVSGADYGFTNATPRIKSFKDEVEDILRNYFGKDVERKNKSIKINGNSYRKDTDSVPSMRHRDYRQDYTFDKENYIGGILIKADDGQEIINYPEQHIKNGVEKNNDTNYYFKKMVRVAKELRYQMKDLGYSYAQKASSFGVECLLWNIPNKYFTKYSTYCYVFDDIVKYLYDNRFSLLDFMEVNNIKKLCDDSLDRRDIYKGFIEELKGFYKYEI</sequence>
<keyword evidence="2" id="KW-0548">Nucleotidyltransferase</keyword>
<dbReference type="RefSeq" id="WP_073126798.1">
    <property type="nucleotide sequence ID" value="NZ_BAABCH010000090.1"/>
</dbReference>
<evidence type="ECO:0000256" key="4">
    <source>
        <dbReference type="ARBA" id="ARBA00023118"/>
    </source>
</evidence>
<keyword evidence="8" id="KW-1185">Reference proteome</keyword>
<dbReference type="EMBL" id="FQWX01000026">
    <property type="protein sequence ID" value="SHH20016.1"/>
    <property type="molecule type" value="Genomic_DNA"/>
</dbReference>
<dbReference type="InterPro" id="IPR043519">
    <property type="entry name" value="NT_sf"/>
</dbReference>
<dbReference type="Proteomes" id="UP000243255">
    <property type="component" value="Unassembled WGS sequence"/>
</dbReference>
<feature type="domain" description="Polymerase nucleotidyl transferase" evidence="5">
    <location>
        <begin position="66"/>
        <end position="97"/>
    </location>
</feature>
<evidence type="ECO:0000256" key="2">
    <source>
        <dbReference type="ARBA" id="ARBA00022695"/>
    </source>
</evidence>
<dbReference type="AlphaFoldDB" id="A0A1M5R1P1"/>
<dbReference type="InterPro" id="IPR006116">
    <property type="entry name" value="NT_2-5OAS_ClassI-CCAase"/>
</dbReference>
<keyword evidence="1 7" id="KW-0808">Transferase</keyword>
<dbReference type="GO" id="GO:0051607">
    <property type="term" value="P:defense response to virus"/>
    <property type="evidence" value="ECO:0007669"/>
    <property type="project" value="UniProtKB-KW"/>
</dbReference>
<evidence type="ECO:0000313" key="8">
    <source>
        <dbReference type="Proteomes" id="UP000243255"/>
    </source>
</evidence>
<dbReference type="SUPFAM" id="SSF81301">
    <property type="entry name" value="Nucleotidyltransferase"/>
    <property type="match status" value="1"/>
</dbReference>
<dbReference type="InterPro" id="IPR002934">
    <property type="entry name" value="Polymerase_NTP_transf_dom"/>
</dbReference>
<keyword evidence="3" id="KW-0547">Nucleotide-binding</keyword>
<accession>A0A1M5R1P1</accession>
<gene>
    <name evidence="7" type="ORF">SAMN04488530_1264</name>
</gene>
<evidence type="ECO:0000259" key="5">
    <source>
        <dbReference type="Pfam" id="PF01909"/>
    </source>
</evidence>
<dbReference type="Pfam" id="PF01909">
    <property type="entry name" value="NTP_transf_2"/>
    <property type="match status" value="1"/>
</dbReference>
<keyword evidence="4" id="KW-0051">Antiviral defense</keyword>
<evidence type="ECO:0000313" key="7">
    <source>
        <dbReference type="EMBL" id="SHH20016.1"/>
    </source>
</evidence>
<organism evidence="7 8">
    <name type="scientific">Asaccharospora irregularis DSM 2635</name>
    <dbReference type="NCBI Taxonomy" id="1121321"/>
    <lineage>
        <taxon>Bacteria</taxon>
        <taxon>Bacillati</taxon>
        <taxon>Bacillota</taxon>
        <taxon>Clostridia</taxon>
        <taxon>Peptostreptococcales</taxon>
        <taxon>Peptostreptococcaceae</taxon>
        <taxon>Asaccharospora</taxon>
    </lineage>
</organism>
<dbReference type="STRING" id="1121321.SAMN04488530_1264"/>
<dbReference type="Pfam" id="PF26305">
    <property type="entry name" value="CD_NTase_C"/>
    <property type="match status" value="1"/>
</dbReference>
<name>A0A1M5R1P1_9FIRM</name>
<reference evidence="8" key="1">
    <citation type="submission" date="2016-11" db="EMBL/GenBank/DDBJ databases">
        <authorList>
            <person name="Varghese N."/>
            <person name="Submissions S."/>
        </authorList>
    </citation>
    <scope>NUCLEOTIDE SEQUENCE [LARGE SCALE GENOMIC DNA]</scope>
    <source>
        <strain evidence="8">DSM 2635</strain>
    </source>
</reference>
<dbReference type="CDD" id="cd05400">
    <property type="entry name" value="NT_2-5OAS_ClassI-CCAase"/>
    <property type="match status" value="1"/>
</dbReference>
<dbReference type="InterPro" id="IPR058909">
    <property type="entry name" value="CD_NTase_C"/>
</dbReference>